<feature type="compositionally biased region" description="Low complexity" evidence="1">
    <location>
        <begin position="669"/>
        <end position="702"/>
    </location>
</feature>
<feature type="compositionally biased region" description="Low complexity" evidence="1">
    <location>
        <begin position="573"/>
        <end position="632"/>
    </location>
</feature>
<evidence type="ECO:0000256" key="1">
    <source>
        <dbReference type="SAM" id="MobiDB-lite"/>
    </source>
</evidence>
<dbReference type="EMBL" id="JAACJL010000002">
    <property type="protein sequence ID" value="KAF4622648.1"/>
    <property type="molecule type" value="Genomic_DNA"/>
</dbReference>
<dbReference type="PANTHER" id="PTHR39639:SF1">
    <property type="entry name" value="DUF262 DOMAIN-CONTAINING PROTEIN"/>
    <property type="match status" value="1"/>
</dbReference>
<dbReference type="AlphaFoldDB" id="A0A8H4VU50"/>
<feature type="compositionally biased region" description="Polar residues" evidence="1">
    <location>
        <begin position="703"/>
        <end position="712"/>
    </location>
</feature>
<reference evidence="3 4" key="1">
    <citation type="submission" date="2019-12" db="EMBL/GenBank/DDBJ databases">
        <authorList>
            <person name="Floudas D."/>
            <person name="Bentzer J."/>
            <person name="Ahren D."/>
            <person name="Johansson T."/>
            <person name="Persson P."/>
            <person name="Tunlid A."/>
        </authorList>
    </citation>
    <scope>NUCLEOTIDE SEQUENCE [LARGE SCALE GENOMIC DNA]</scope>
    <source>
        <strain evidence="3 4">CBS 102.39</strain>
    </source>
</reference>
<protein>
    <recommendedName>
        <fullName evidence="2">GmrSD restriction endonucleases N-terminal domain-containing protein</fullName>
    </recommendedName>
</protein>
<feature type="domain" description="GmrSD restriction endonucleases N-terminal" evidence="2">
    <location>
        <begin position="104"/>
        <end position="234"/>
    </location>
</feature>
<evidence type="ECO:0000259" key="2">
    <source>
        <dbReference type="Pfam" id="PF03235"/>
    </source>
</evidence>
<comment type="caution">
    <text evidence="3">The sequence shown here is derived from an EMBL/GenBank/DDBJ whole genome shotgun (WGS) entry which is preliminary data.</text>
</comment>
<feature type="compositionally biased region" description="Acidic residues" evidence="1">
    <location>
        <begin position="445"/>
        <end position="483"/>
    </location>
</feature>
<dbReference type="PANTHER" id="PTHR39639">
    <property type="entry name" value="CHROMOSOME 16, WHOLE GENOME SHOTGUN SEQUENCE"/>
    <property type="match status" value="1"/>
</dbReference>
<feature type="region of interest" description="Disordered" evidence="1">
    <location>
        <begin position="410"/>
        <end position="720"/>
    </location>
</feature>
<feature type="compositionally biased region" description="Acidic residues" evidence="1">
    <location>
        <begin position="1"/>
        <end position="19"/>
    </location>
</feature>
<feature type="region of interest" description="Disordered" evidence="1">
    <location>
        <begin position="1"/>
        <end position="38"/>
    </location>
</feature>
<evidence type="ECO:0000313" key="4">
    <source>
        <dbReference type="Proteomes" id="UP000521872"/>
    </source>
</evidence>
<feature type="compositionally biased region" description="Basic residues" evidence="1">
    <location>
        <begin position="29"/>
        <end position="38"/>
    </location>
</feature>
<feature type="compositionally biased region" description="Polar residues" evidence="1">
    <location>
        <begin position="517"/>
        <end position="531"/>
    </location>
</feature>
<proteinExistence type="predicted"/>
<keyword evidence="4" id="KW-1185">Reference proteome</keyword>
<dbReference type="InterPro" id="IPR004919">
    <property type="entry name" value="GmrSD_N"/>
</dbReference>
<feature type="compositionally biased region" description="Basic residues" evidence="1">
    <location>
        <begin position="490"/>
        <end position="500"/>
    </location>
</feature>
<name>A0A8H4VU50_9AGAR</name>
<accession>A0A8H4VU50</accession>
<evidence type="ECO:0000313" key="3">
    <source>
        <dbReference type="EMBL" id="KAF4622648.1"/>
    </source>
</evidence>
<sequence length="720" mass="79014">MQSEDELSDLTDLESEDDSNSNFGGGGTGKKRAKSGYKIRKALKPPRATTYTAQALFGLSTPLPTSSKAPQTQTGFLTEQPKCTIARSTWKQNTNAKTNPHTDIVWTETKQIGLIDSIFRNFYIPPVIFSVQSYDDGSERKICIDGKQRLTAISLFMNGQIPHRDPFTNEKLWYREPRDERAKKSYKLLPLKYQKQFANKQIVCVEYQEITDADEREIFQRVQLGVALTPAEKLMVIKTPRADFIRSLQTTHMKEPGGLSSSSLDWNTARGSDYRSLAIGVYCMEKFSGDLKMPGMPQIERWLSPPSEPKDFDEKFKKEVRIAYQIFSDIIQDTYKLGLTELVLRSHPRLSPVEFMFISVMIYVHKDTASLAQLAHGIGQLREHVRSTHVDIRSNSRVMRTATEFIVRWKPPKGKVKGDDGVPAGRKVGGGMKRKRAGGGGGREEEAEEGEAEDDRDDDAEEGEEGEEDELEGDTDGDVDMDDGASYPVSKKKARSKPKSKSSSSSKKIKPDPDPFTCSSQFHNNSNTYFPTSDRLAAQRRAKEEKMAEAQRQVQMQHNAAVREATSKSKWQPVASTSSAPAPTARTPSTFSLSGLTLTSTPSTPAFSPSIPALLPAPSLSTPSTSTSTPTSRFGPPLPGTRASAAGGQNETQGQGLDQMLMTTLLRGSQAKPAPSSSSSGPSSSSAAAATPNQAHTNTQTQSQRTAGSLPSQPRAWGGR</sequence>
<organism evidence="3 4">
    <name type="scientific">Agrocybe pediades</name>
    <dbReference type="NCBI Taxonomy" id="84607"/>
    <lineage>
        <taxon>Eukaryota</taxon>
        <taxon>Fungi</taxon>
        <taxon>Dikarya</taxon>
        <taxon>Basidiomycota</taxon>
        <taxon>Agaricomycotina</taxon>
        <taxon>Agaricomycetes</taxon>
        <taxon>Agaricomycetidae</taxon>
        <taxon>Agaricales</taxon>
        <taxon>Agaricineae</taxon>
        <taxon>Strophariaceae</taxon>
        <taxon>Agrocybe</taxon>
    </lineage>
</organism>
<feature type="compositionally biased region" description="Polar residues" evidence="1">
    <location>
        <begin position="647"/>
        <end position="656"/>
    </location>
</feature>
<dbReference type="Pfam" id="PF03235">
    <property type="entry name" value="GmrSD_N"/>
    <property type="match status" value="1"/>
</dbReference>
<gene>
    <name evidence="3" type="ORF">D9613_009045</name>
</gene>
<dbReference type="Proteomes" id="UP000521872">
    <property type="component" value="Unassembled WGS sequence"/>
</dbReference>